<dbReference type="PRINTS" id="PR01217">
    <property type="entry name" value="PRICHEXTENSN"/>
</dbReference>
<reference evidence="3" key="2">
    <citation type="journal article" date="2008" name="Nucleic Acids Res.">
        <title>The rice annotation project database (RAP-DB): 2008 update.</title>
        <authorList>
            <consortium name="The rice annotation project (RAP)"/>
        </authorList>
    </citation>
    <scope>GENOME REANNOTATION</scope>
    <source>
        <strain evidence="3">cv. Nipponbare</strain>
    </source>
</reference>
<feature type="region of interest" description="Disordered" evidence="1">
    <location>
        <begin position="86"/>
        <end position="111"/>
    </location>
</feature>
<proteinExistence type="predicted"/>
<dbReference type="Proteomes" id="UP000000763">
    <property type="component" value="Chromosome 4"/>
</dbReference>
<sequence>MVDNGDDNDAAAIHARILSYARRRCSRRPPLAAPRLLRSQRQPAPLPPTSAPIPMPDEPPSGCCRADAALCAASAARRPTGQLLAAGLRSPRPPASRRPPLAATAGATPSYLCSHPRRRRAVFRPRPRPQPAGARLGTVVLTPPLRRLHRTLPNRKLTRTPSAHKAQHSTRRHHSQTTSPTTQRAMPSCASRTQPSTTAAAATPAQAPALLPPAPRPPPPRCAALHQPTTTIQTHRSRGEEEEQERNKISFGGEEGKKED</sequence>
<feature type="region of interest" description="Disordered" evidence="1">
    <location>
        <begin position="142"/>
        <end position="260"/>
    </location>
</feature>
<feature type="region of interest" description="Disordered" evidence="1">
    <location>
        <begin position="29"/>
        <end position="52"/>
    </location>
</feature>
<evidence type="ECO:0000313" key="2">
    <source>
        <dbReference type="EMBL" id="CAD40904.1"/>
    </source>
</evidence>
<evidence type="ECO:0000256" key="1">
    <source>
        <dbReference type="SAM" id="MobiDB-lite"/>
    </source>
</evidence>
<organism evidence="2 3">
    <name type="scientific">Oryza sativa subsp. japonica</name>
    <name type="common">Rice</name>
    <dbReference type="NCBI Taxonomy" id="39947"/>
    <lineage>
        <taxon>Eukaryota</taxon>
        <taxon>Viridiplantae</taxon>
        <taxon>Streptophyta</taxon>
        <taxon>Embryophyta</taxon>
        <taxon>Tracheophyta</taxon>
        <taxon>Spermatophyta</taxon>
        <taxon>Magnoliopsida</taxon>
        <taxon>Liliopsida</taxon>
        <taxon>Poales</taxon>
        <taxon>Poaceae</taxon>
        <taxon>BOP clade</taxon>
        <taxon>Oryzoideae</taxon>
        <taxon>Oryzeae</taxon>
        <taxon>Oryzinae</taxon>
        <taxon>Oryza</taxon>
        <taxon>Oryza sativa</taxon>
    </lineage>
</organism>
<feature type="compositionally biased region" description="Polar residues" evidence="1">
    <location>
        <begin position="176"/>
        <end position="185"/>
    </location>
</feature>
<protein>
    <submittedName>
        <fullName evidence="2">OSJNBa0036B21.22 protein</fullName>
    </submittedName>
</protein>
<gene>
    <name evidence="2" type="primary">OSJNBa0036B21.22</name>
</gene>
<feature type="compositionally biased region" description="Basic residues" evidence="1">
    <location>
        <begin position="146"/>
        <end position="158"/>
    </location>
</feature>
<evidence type="ECO:0000313" key="3">
    <source>
        <dbReference type="Proteomes" id="UP000000763"/>
    </source>
</evidence>
<feature type="compositionally biased region" description="Basic residues" evidence="1">
    <location>
        <begin position="165"/>
        <end position="175"/>
    </location>
</feature>
<reference evidence="3" key="1">
    <citation type="journal article" date="2005" name="Nature">
        <title>The map-based sequence of the rice genome.</title>
        <authorList>
            <consortium name="International rice genome sequencing project (IRGSP)"/>
            <person name="Matsumoto T."/>
            <person name="Wu J."/>
            <person name="Kanamori H."/>
            <person name="Katayose Y."/>
            <person name="Fujisawa M."/>
            <person name="Namiki N."/>
            <person name="Mizuno H."/>
            <person name="Yamamoto K."/>
            <person name="Antonio B.A."/>
            <person name="Baba T."/>
            <person name="Sakata K."/>
            <person name="Nagamura Y."/>
            <person name="Aoki H."/>
            <person name="Arikawa K."/>
            <person name="Arita K."/>
            <person name="Bito T."/>
            <person name="Chiden Y."/>
            <person name="Fujitsuka N."/>
            <person name="Fukunaka R."/>
            <person name="Hamada M."/>
            <person name="Harada C."/>
            <person name="Hayashi A."/>
            <person name="Hijishita S."/>
            <person name="Honda M."/>
            <person name="Hosokawa S."/>
            <person name="Ichikawa Y."/>
            <person name="Idonuma A."/>
            <person name="Iijima M."/>
            <person name="Ikeda M."/>
            <person name="Ikeno M."/>
            <person name="Ito K."/>
            <person name="Ito S."/>
            <person name="Ito T."/>
            <person name="Ito Y."/>
            <person name="Ito Y."/>
            <person name="Iwabuchi A."/>
            <person name="Kamiya K."/>
            <person name="Karasawa W."/>
            <person name="Kurita K."/>
            <person name="Katagiri S."/>
            <person name="Kikuta A."/>
            <person name="Kobayashi H."/>
            <person name="Kobayashi N."/>
            <person name="Machita K."/>
            <person name="Maehara T."/>
            <person name="Masukawa M."/>
            <person name="Mizubayashi T."/>
            <person name="Mukai Y."/>
            <person name="Nagasaki H."/>
            <person name="Nagata Y."/>
            <person name="Naito S."/>
            <person name="Nakashima M."/>
            <person name="Nakama Y."/>
            <person name="Nakamichi Y."/>
            <person name="Nakamura M."/>
            <person name="Meguro A."/>
            <person name="Negishi M."/>
            <person name="Ohta I."/>
            <person name="Ohta T."/>
            <person name="Okamoto M."/>
            <person name="Ono N."/>
            <person name="Saji S."/>
            <person name="Sakaguchi M."/>
            <person name="Sakai K."/>
            <person name="Shibata M."/>
            <person name="Shimokawa T."/>
            <person name="Song J."/>
            <person name="Takazaki Y."/>
            <person name="Terasawa K."/>
            <person name="Tsugane M."/>
            <person name="Tsuji K."/>
            <person name="Ueda S."/>
            <person name="Waki K."/>
            <person name="Yamagata H."/>
            <person name="Yamamoto M."/>
            <person name="Yamamoto S."/>
            <person name="Yamane H."/>
            <person name="Yoshiki S."/>
            <person name="Yoshihara R."/>
            <person name="Yukawa K."/>
            <person name="Zhong H."/>
            <person name="Yano M."/>
            <person name="Yuan Q."/>
            <person name="Ouyang S."/>
            <person name="Liu J."/>
            <person name="Jones K.M."/>
            <person name="Gansberger K."/>
            <person name="Moffat K."/>
            <person name="Hill J."/>
            <person name="Bera J."/>
            <person name="Fadrosh D."/>
            <person name="Jin S."/>
            <person name="Johri S."/>
            <person name="Kim M."/>
            <person name="Overton L."/>
            <person name="Reardon M."/>
            <person name="Tsitrin T."/>
            <person name="Vuong H."/>
            <person name="Weaver B."/>
            <person name="Ciecko A."/>
            <person name="Tallon L."/>
            <person name="Jackson J."/>
            <person name="Pai G."/>
            <person name="Aken S.V."/>
            <person name="Utterback T."/>
            <person name="Reidmuller S."/>
            <person name="Feldblyum T."/>
            <person name="Hsiao J."/>
            <person name="Zismann V."/>
            <person name="Iobst S."/>
            <person name="de Vazeille A.R."/>
            <person name="Buell C.R."/>
            <person name="Ying K."/>
            <person name="Li Y."/>
            <person name="Lu T."/>
            <person name="Huang Y."/>
            <person name="Zhao Q."/>
            <person name="Feng Q."/>
            <person name="Zhang L."/>
            <person name="Zhu J."/>
            <person name="Weng Q."/>
            <person name="Mu J."/>
            <person name="Lu Y."/>
            <person name="Fan D."/>
            <person name="Liu Y."/>
            <person name="Guan J."/>
            <person name="Zhang Y."/>
            <person name="Yu S."/>
            <person name="Liu X."/>
            <person name="Zhang Y."/>
            <person name="Hong G."/>
            <person name="Han B."/>
            <person name="Choisne N."/>
            <person name="Demange N."/>
            <person name="Orjeda G."/>
            <person name="Samain S."/>
            <person name="Cattolico L."/>
            <person name="Pelletier E."/>
            <person name="Couloux A."/>
            <person name="Segurens B."/>
            <person name="Wincker P."/>
            <person name="D'Hont A."/>
            <person name="Scarpelli C."/>
            <person name="Weissenbach J."/>
            <person name="Salanoubat M."/>
            <person name="Quetier F."/>
            <person name="Yu Y."/>
            <person name="Kim H.R."/>
            <person name="Rambo T."/>
            <person name="Currie J."/>
            <person name="Collura K."/>
            <person name="Luo M."/>
            <person name="Yang T."/>
            <person name="Ammiraju J.S.S."/>
            <person name="Engler F."/>
            <person name="Soderlund C."/>
            <person name="Wing R.A."/>
            <person name="Palmer L.E."/>
            <person name="de la Bastide M."/>
            <person name="Spiegel L."/>
            <person name="Nascimento L."/>
            <person name="Zutavern T."/>
            <person name="O'Shaughnessy A."/>
            <person name="Dike S."/>
            <person name="Dedhia N."/>
            <person name="Preston R."/>
            <person name="Balija V."/>
            <person name="McCombie W.R."/>
            <person name="Chow T."/>
            <person name="Chen H."/>
            <person name="Chung M."/>
            <person name="Chen C."/>
            <person name="Shaw J."/>
            <person name="Wu H."/>
            <person name="Hsiao K."/>
            <person name="Chao Y."/>
            <person name="Chu M."/>
            <person name="Cheng C."/>
            <person name="Hour A."/>
            <person name="Lee P."/>
            <person name="Lin S."/>
            <person name="Lin Y."/>
            <person name="Liou J."/>
            <person name="Liu S."/>
            <person name="Hsing Y."/>
            <person name="Raghuvanshi S."/>
            <person name="Mohanty A."/>
            <person name="Bharti A.K."/>
            <person name="Gaur A."/>
            <person name="Gupta V."/>
            <person name="Kumar D."/>
            <person name="Ravi V."/>
            <person name="Vij S."/>
            <person name="Kapur A."/>
            <person name="Khurana P."/>
            <person name="Khurana P."/>
            <person name="Khurana J.P."/>
            <person name="Tyagi A.K."/>
            <person name="Gaikwad K."/>
            <person name="Singh A."/>
            <person name="Dalal V."/>
            <person name="Srivastava S."/>
            <person name="Dixit A."/>
            <person name="Pal A.K."/>
            <person name="Ghazi I.A."/>
            <person name="Yadav M."/>
            <person name="Pandit A."/>
            <person name="Bhargava A."/>
            <person name="Sureshbabu K."/>
            <person name="Batra K."/>
            <person name="Sharma T.R."/>
            <person name="Mohapatra T."/>
            <person name="Singh N.K."/>
            <person name="Messing J."/>
            <person name="Nelson A.B."/>
            <person name="Fuks G."/>
            <person name="Kavchok S."/>
            <person name="Keizer G."/>
            <person name="Linton E."/>
            <person name="Llaca V."/>
            <person name="Song R."/>
            <person name="Tanyolac B."/>
            <person name="Young S."/>
            <person name="Ho-Il K."/>
            <person name="Hahn J.H."/>
            <person name="Sangsakoo G."/>
            <person name="Vanavichit A."/>
            <person name="de Mattos Luiz.A.T."/>
            <person name="Zimmer P.D."/>
            <person name="Malone G."/>
            <person name="Dellagostin O."/>
            <person name="de Oliveira A.C."/>
            <person name="Bevan M."/>
            <person name="Bancroft I."/>
            <person name="Minx P."/>
            <person name="Cordum H."/>
            <person name="Wilson R."/>
            <person name="Cheng Z."/>
            <person name="Jin W."/>
            <person name="Jiang J."/>
            <person name="Leong S.A."/>
            <person name="Iwama H."/>
            <person name="Gojobori T."/>
            <person name="Itoh T."/>
            <person name="Niimura Y."/>
            <person name="Fujii Y."/>
            <person name="Habara T."/>
            <person name="Sakai H."/>
            <person name="Sato Y."/>
            <person name="Wilson G."/>
            <person name="Kumar K."/>
            <person name="McCouch S."/>
            <person name="Juretic N."/>
            <person name="Hoen D."/>
            <person name="Wright S."/>
            <person name="Bruskiewich R."/>
            <person name="Bureau T."/>
            <person name="Miyao A."/>
            <person name="Hirochika H."/>
            <person name="Nishikawa T."/>
            <person name="Kadowaki K."/>
            <person name="Sugiura M."/>
            <person name="Burr B."/>
            <person name="Sasaki T."/>
        </authorList>
    </citation>
    <scope>NUCLEOTIDE SEQUENCE [LARGE SCALE GENOMIC DNA]</scope>
    <source>
        <strain evidence="3">cv. Nipponbare</strain>
    </source>
</reference>
<accession>Q7XUZ7</accession>
<dbReference type="EMBL" id="AL606636">
    <property type="protein sequence ID" value="CAD40904.1"/>
    <property type="molecule type" value="Genomic_DNA"/>
</dbReference>
<feature type="compositionally biased region" description="Pro residues" evidence="1">
    <location>
        <begin position="210"/>
        <end position="221"/>
    </location>
</feature>
<dbReference type="AlphaFoldDB" id="Q7XUZ7"/>
<feature type="compositionally biased region" description="Low complexity" evidence="1">
    <location>
        <begin position="190"/>
        <end position="209"/>
    </location>
</feature>
<name>Q7XUZ7_ORYSJ</name>
<feature type="compositionally biased region" description="Low complexity" evidence="1">
    <location>
        <begin position="29"/>
        <end position="43"/>
    </location>
</feature>